<dbReference type="NCBIfam" id="NF040570">
    <property type="entry name" value="guided_TnpB"/>
    <property type="match status" value="1"/>
</dbReference>
<dbReference type="GO" id="GO:0003677">
    <property type="term" value="F:DNA binding"/>
    <property type="evidence" value="ECO:0007669"/>
    <property type="project" value="UniProtKB-KW"/>
</dbReference>
<dbReference type="InterPro" id="IPR010095">
    <property type="entry name" value="Cas12f1-like_TNB"/>
</dbReference>
<dbReference type="PANTHER" id="PTHR30405">
    <property type="entry name" value="TRANSPOSASE"/>
    <property type="match status" value="1"/>
</dbReference>
<evidence type="ECO:0000259" key="6">
    <source>
        <dbReference type="Pfam" id="PF01385"/>
    </source>
</evidence>
<dbReference type="Pfam" id="PF01385">
    <property type="entry name" value="OrfB_IS605"/>
    <property type="match status" value="1"/>
</dbReference>
<accession>A0A0P7ZHQ7</accession>
<dbReference type="GO" id="GO:0032196">
    <property type="term" value="P:transposition"/>
    <property type="evidence" value="ECO:0007669"/>
    <property type="project" value="UniProtKB-KW"/>
</dbReference>
<dbReference type="AlphaFoldDB" id="A0A0P7ZHQ7"/>
<organism evidence="8 9">
    <name type="scientific">Candidatus Methanoperedens nitratireducens</name>
    <dbReference type="NCBI Taxonomy" id="1392998"/>
    <lineage>
        <taxon>Archaea</taxon>
        <taxon>Methanobacteriati</taxon>
        <taxon>Methanobacteriota</taxon>
        <taxon>Stenosarchaea group</taxon>
        <taxon>Methanomicrobia</taxon>
        <taxon>Methanosarcinales</taxon>
        <taxon>ANME-2 cluster</taxon>
        <taxon>Candidatus Methanoperedentaceae</taxon>
        <taxon>Candidatus Methanoperedens</taxon>
    </lineage>
</organism>
<keyword evidence="3" id="KW-0815">Transposition</keyword>
<evidence type="ECO:0000313" key="9">
    <source>
        <dbReference type="Proteomes" id="UP000050360"/>
    </source>
</evidence>
<dbReference type="Pfam" id="PF07282">
    <property type="entry name" value="Cas12f1-like_TNB"/>
    <property type="match status" value="1"/>
</dbReference>
<evidence type="ECO:0000313" key="8">
    <source>
        <dbReference type="EMBL" id="KPQ43270.1"/>
    </source>
</evidence>
<dbReference type="EMBL" id="LKCM01000166">
    <property type="protein sequence ID" value="KPQ43270.1"/>
    <property type="molecule type" value="Genomic_DNA"/>
</dbReference>
<evidence type="ECO:0000259" key="7">
    <source>
        <dbReference type="Pfam" id="PF07282"/>
    </source>
</evidence>
<dbReference type="Proteomes" id="UP000050360">
    <property type="component" value="Unassembled WGS sequence"/>
</dbReference>
<comment type="similarity">
    <text evidence="2">In the N-terminal section; belongs to the transposase 2 family.</text>
</comment>
<dbReference type="NCBIfam" id="TIGR01766">
    <property type="entry name" value="IS200/IS605 family accessory protein TnpB-like domain"/>
    <property type="match status" value="1"/>
</dbReference>
<gene>
    <name evidence="8" type="ORF">MPEBLZ_02174</name>
</gene>
<keyword evidence="5" id="KW-0233">DNA recombination</keyword>
<proteinExistence type="inferred from homology"/>
<dbReference type="InterPro" id="IPR051399">
    <property type="entry name" value="RNA-guided_DNA_endo/Transpos"/>
</dbReference>
<dbReference type="GO" id="GO:0006310">
    <property type="term" value="P:DNA recombination"/>
    <property type="evidence" value="ECO:0007669"/>
    <property type="project" value="UniProtKB-KW"/>
</dbReference>
<protein>
    <submittedName>
        <fullName evidence="8">Transposase</fullName>
    </submittedName>
</protein>
<evidence type="ECO:0000256" key="5">
    <source>
        <dbReference type="ARBA" id="ARBA00023172"/>
    </source>
</evidence>
<evidence type="ECO:0000256" key="2">
    <source>
        <dbReference type="ARBA" id="ARBA00011044"/>
    </source>
</evidence>
<feature type="domain" description="Cas12f1-like TNB" evidence="7">
    <location>
        <begin position="234"/>
        <end position="298"/>
    </location>
</feature>
<keyword evidence="4" id="KW-0238">DNA-binding</keyword>
<evidence type="ECO:0000256" key="1">
    <source>
        <dbReference type="ARBA" id="ARBA00008761"/>
    </source>
</evidence>
<feature type="domain" description="Probable transposase IS891/IS1136/IS1341" evidence="6">
    <location>
        <begin position="118"/>
        <end position="222"/>
    </location>
</feature>
<comment type="caution">
    <text evidence="8">The sequence shown here is derived from an EMBL/GenBank/DDBJ whole genome shotgun (WGS) entry which is preliminary data.</text>
</comment>
<reference evidence="8 9" key="1">
    <citation type="submission" date="2015-09" db="EMBL/GenBank/DDBJ databases">
        <title>A metagenomics-based metabolic model of nitrate-dependent anaerobic oxidation of methane by Methanoperedens-like archaea.</title>
        <authorList>
            <person name="Arshad A."/>
            <person name="Speth D.R."/>
            <person name="De Graaf R.M."/>
            <person name="Op Den Camp H.J."/>
            <person name="Jetten M.S."/>
            <person name="Welte C.U."/>
        </authorList>
    </citation>
    <scope>NUCLEOTIDE SEQUENCE [LARGE SCALE GENOMIC DNA]</scope>
</reference>
<dbReference type="PANTHER" id="PTHR30405:SF25">
    <property type="entry name" value="RNA-GUIDED DNA ENDONUCLEASE INSQ-RELATED"/>
    <property type="match status" value="1"/>
</dbReference>
<evidence type="ECO:0000256" key="4">
    <source>
        <dbReference type="ARBA" id="ARBA00023125"/>
    </source>
</evidence>
<evidence type="ECO:0000256" key="3">
    <source>
        <dbReference type="ARBA" id="ARBA00022578"/>
    </source>
</evidence>
<name>A0A0P7ZHQ7_9EURY</name>
<comment type="similarity">
    <text evidence="1">In the C-terminal section; belongs to the transposase 35 family.</text>
</comment>
<dbReference type="InterPro" id="IPR001959">
    <property type="entry name" value="Transposase"/>
</dbReference>
<sequence>MNYYDQANGLSDSKTDYQEEVFSQVLQNVLKRVNRSFKNYFNGFGYPRFQGRNRYNSFTYPQSGFKLETEKLNLSKIGNIKIIQHREIEGKIKTCTIKKDIDKWYVTFSCDIDIPIIPVQIKTKTGIDVGLISLITMSNGSQIEPPKFLRQSEKRLAREHIHLSKKKLRSKNRNKQRIIVAKVHRRIRNQRKDFAHKISRKLVEEYDHIVFEDLQIKNMVKNHHLAKSISDAGWSQLINLTKSKAEYAGKIVERVNPGGTSQVCICGHPVPKKLSMRIHRCPNCGLIAGRDHVSANVIENRSTAGTAGFQACLSNLNREAMKQKATLLVGW</sequence>